<evidence type="ECO:0000313" key="5">
    <source>
        <dbReference type="Proteomes" id="UP000199214"/>
    </source>
</evidence>
<sequence>MRAWLSAGVAAVAITLASGAGAVTADRTAAPRTSKAEASAPALTLRRVFGSPDLAGPQPQSLRLSPDGTLLTSVRNRADERQRYDLWALDTKTGAERMLVDSKKLGSGAELSEAAKMQRERDRSLTGKTGVLQYDWSPDGQSLLVPIDGELFLAGRDGQARRLDGTKGALNPTISPRGRFIAFVRDQNLQVASLGQGVAKAVTTGGGGTVHWGEAEFVAQEEMDRRTGYWWSPDERYIAVERFDDAPVHVATRASIGASGTSIYQQRYPAAGTPNALVELYVMKPDGTGRVKVDLGTDPDIYLARVDWTPDGAALLVQRENRAQTRLDMLRVDPATGKSSVMFTEQSGAKSWINLTDAYRVMRDGSVLWRSERDGFGHLWLWRAGAWQQLTSGTWVVTGLVAVDEGAGKAYFLANKDDVLEQQLYAFDLKTRAITRLTERGWWNSATADGTGTRFIVTRSNPQQPPQTYLADASGKRVAWINENRIAGDHPYAPFMAAHRPTEFGTIPAADGTPLYWQMITPKLVKGRRYPVFFQHYGGPHSQQVMRNWNGAMAQYLVSQGWIFFQVDNRGSINRGKAFEDTIYHAMGTVEVEDQKAGADYLKTLPFVDAGKIATYGWSYGGYMSVKMLEKTPGVYAAAVAGAPVTDWQLYDTHYTERYMGDPRQVPEAYAASGAVGDASKISDPLLLIHGMADDNVFLDNSTKLAAELQKTATPFEMMMYPGQTHRVGGPGISEHLWTTILGFLNREVKDKPASSTSAAK</sequence>
<dbReference type="InterPro" id="IPR029058">
    <property type="entry name" value="AB_hydrolase_fold"/>
</dbReference>
<dbReference type="InterPro" id="IPR002469">
    <property type="entry name" value="Peptidase_S9B_N"/>
</dbReference>
<dbReference type="GO" id="GO:0008236">
    <property type="term" value="F:serine-type peptidase activity"/>
    <property type="evidence" value="ECO:0007669"/>
    <property type="project" value="InterPro"/>
</dbReference>
<dbReference type="GO" id="GO:0008239">
    <property type="term" value="F:dipeptidyl-peptidase activity"/>
    <property type="evidence" value="ECO:0007669"/>
    <property type="project" value="TreeGrafter"/>
</dbReference>
<dbReference type="Pfam" id="PF00326">
    <property type="entry name" value="Peptidase_S9"/>
    <property type="match status" value="1"/>
</dbReference>
<keyword evidence="5" id="KW-1185">Reference proteome</keyword>
<protein>
    <submittedName>
        <fullName evidence="4">Dipeptidyl-peptidase IV Serine peptidase. MEROPS family S09B</fullName>
    </submittedName>
</protein>
<evidence type="ECO:0000259" key="3">
    <source>
        <dbReference type="Pfam" id="PF00930"/>
    </source>
</evidence>
<dbReference type="RefSeq" id="WP_093003857.1">
    <property type="nucleotide sequence ID" value="NZ_FNZZ01000001.1"/>
</dbReference>
<feature type="domain" description="Peptidase S9 prolyl oligopeptidase catalytic" evidence="2">
    <location>
        <begin position="553"/>
        <end position="750"/>
    </location>
</feature>
<evidence type="ECO:0000313" key="4">
    <source>
        <dbReference type="EMBL" id="SEK58789.1"/>
    </source>
</evidence>
<dbReference type="STRING" id="1855283.SAMN05216382_0705"/>
<evidence type="ECO:0000259" key="2">
    <source>
        <dbReference type="Pfam" id="PF00326"/>
    </source>
</evidence>
<dbReference type="SUPFAM" id="SSF53474">
    <property type="entry name" value="alpha/beta-Hydrolases"/>
    <property type="match status" value="1"/>
</dbReference>
<dbReference type="AlphaFoldDB" id="A0A1H7I8F3"/>
<proteinExistence type="predicted"/>
<dbReference type="SUPFAM" id="SSF82171">
    <property type="entry name" value="DPP6 N-terminal domain-like"/>
    <property type="match status" value="1"/>
</dbReference>
<feature type="chain" id="PRO_5011765968" evidence="1">
    <location>
        <begin position="23"/>
        <end position="761"/>
    </location>
</feature>
<keyword evidence="1" id="KW-0732">Signal</keyword>
<dbReference type="PANTHER" id="PTHR11731:SF193">
    <property type="entry name" value="DIPEPTIDYL PEPTIDASE 9"/>
    <property type="match status" value="1"/>
</dbReference>
<accession>A0A1H7I8F3</accession>
<dbReference type="Proteomes" id="UP000199214">
    <property type="component" value="Unassembled WGS sequence"/>
</dbReference>
<dbReference type="OrthoDB" id="1094230at2"/>
<name>A0A1H7I8F3_9SPHN</name>
<dbReference type="InterPro" id="IPR050278">
    <property type="entry name" value="Serine_Prot_S9B/DPPIV"/>
</dbReference>
<dbReference type="Gene3D" id="3.40.50.1820">
    <property type="entry name" value="alpha/beta hydrolase"/>
    <property type="match status" value="1"/>
</dbReference>
<feature type="domain" description="Dipeptidylpeptidase IV N-terminal" evidence="3">
    <location>
        <begin position="169"/>
        <end position="466"/>
    </location>
</feature>
<dbReference type="InterPro" id="IPR001375">
    <property type="entry name" value="Peptidase_S9_cat"/>
</dbReference>
<dbReference type="Pfam" id="PF00930">
    <property type="entry name" value="DPPIV_N"/>
    <property type="match status" value="1"/>
</dbReference>
<dbReference type="EMBL" id="FNZZ01000001">
    <property type="protein sequence ID" value="SEK58789.1"/>
    <property type="molecule type" value="Genomic_DNA"/>
</dbReference>
<dbReference type="PANTHER" id="PTHR11731">
    <property type="entry name" value="PROTEASE FAMILY S9B,C DIPEPTIDYL-PEPTIDASE IV-RELATED"/>
    <property type="match status" value="1"/>
</dbReference>
<gene>
    <name evidence="4" type="ORF">SAMN05216382_0705</name>
</gene>
<feature type="signal peptide" evidence="1">
    <location>
        <begin position="1"/>
        <end position="22"/>
    </location>
</feature>
<organism evidence="4 5">
    <name type="scientific">Sphingomonas palmae</name>
    <dbReference type="NCBI Taxonomy" id="1855283"/>
    <lineage>
        <taxon>Bacteria</taxon>
        <taxon>Pseudomonadati</taxon>
        <taxon>Pseudomonadota</taxon>
        <taxon>Alphaproteobacteria</taxon>
        <taxon>Sphingomonadales</taxon>
        <taxon>Sphingomonadaceae</taxon>
        <taxon>Sphingomonas</taxon>
    </lineage>
</organism>
<dbReference type="Gene3D" id="2.140.10.30">
    <property type="entry name" value="Dipeptidylpeptidase IV, N-terminal domain"/>
    <property type="match status" value="1"/>
</dbReference>
<reference evidence="5" key="1">
    <citation type="submission" date="2016-10" db="EMBL/GenBank/DDBJ databases">
        <authorList>
            <person name="Varghese N."/>
            <person name="Submissions S."/>
        </authorList>
    </citation>
    <scope>NUCLEOTIDE SEQUENCE [LARGE SCALE GENOMIC DNA]</scope>
    <source>
        <strain evidence="5">JS21-1</strain>
    </source>
</reference>
<evidence type="ECO:0000256" key="1">
    <source>
        <dbReference type="SAM" id="SignalP"/>
    </source>
</evidence>
<dbReference type="GO" id="GO:0006508">
    <property type="term" value="P:proteolysis"/>
    <property type="evidence" value="ECO:0007669"/>
    <property type="project" value="InterPro"/>
</dbReference>